<comment type="caution">
    <text evidence="6">The sequence shown here is derived from an EMBL/GenBank/DDBJ whole genome shotgun (WGS) entry which is preliminary data.</text>
</comment>
<proteinExistence type="predicted"/>
<dbReference type="InterPro" id="IPR020449">
    <property type="entry name" value="Tscrpt_reg_AraC-type_HTH"/>
</dbReference>
<dbReference type="Pfam" id="PF12833">
    <property type="entry name" value="HTH_18"/>
    <property type="match status" value="1"/>
</dbReference>
<keyword evidence="3" id="KW-0804">Transcription</keyword>
<protein>
    <recommendedName>
        <fullName evidence="5">HTH araC/xylS-type domain-containing protein</fullName>
    </recommendedName>
</protein>
<dbReference type="PANTHER" id="PTHR43280">
    <property type="entry name" value="ARAC-FAMILY TRANSCRIPTIONAL REGULATOR"/>
    <property type="match status" value="1"/>
</dbReference>
<dbReference type="PRINTS" id="PR00032">
    <property type="entry name" value="HTHARAC"/>
</dbReference>
<feature type="domain" description="HTH araC/xylS-type" evidence="5">
    <location>
        <begin position="133"/>
        <end position="234"/>
    </location>
</feature>
<evidence type="ECO:0000313" key="6">
    <source>
        <dbReference type="EMBL" id="GAA2930678.1"/>
    </source>
</evidence>
<evidence type="ECO:0000313" key="7">
    <source>
        <dbReference type="Proteomes" id="UP001500403"/>
    </source>
</evidence>
<accession>A0ABP6JEN7</accession>
<name>A0ABP6JEN7_9ACTN</name>
<dbReference type="SUPFAM" id="SSF46689">
    <property type="entry name" value="Homeodomain-like"/>
    <property type="match status" value="1"/>
</dbReference>
<dbReference type="InterPro" id="IPR018060">
    <property type="entry name" value="HTH_AraC"/>
</dbReference>
<dbReference type="RefSeq" id="WP_344492345.1">
    <property type="nucleotide sequence ID" value="NZ_BAAAUD010000013.1"/>
</dbReference>
<evidence type="ECO:0000256" key="1">
    <source>
        <dbReference type="ARBA" id="ARBA00023015"/>
    </source>
</evidence>
<evidence type="ECO:0000259" key="5">
    <source>
        <dbReference type="PROSITE" id="PS01124"/>
    </source>
</evidence>
<keyword evidence="2" id="KW-0238">DNA-binding</keyword>
<dbReference type="InterPro" id="IPR009057">
    <property type="entry name" value="Homeodomain-like_sf"/>
</dbReference>
<dbReference type="SMART" id="SM00342">
    <property type="entry name" value="HTH_ARAC"/>
    <property type="match status" value="1"/>
</dbReference>
<dbReference type="PROSITE" id="PS01124">
    <property type="entry name" value="HTH_ARAC_FAMILY_2"/>
    <property type="match status" value="1"/>
</dbReference>
<evidence type="ECO:0000256" key="3">
    <source>
        <dbReference type="ARBA" id="ARBA00023163"/>
    </source>
</evidence>
<keyword evidence="7" id="KW-1185">Reference proteome</keyword>
<dbReference type="Proteomes" id="UP001500403">
    <property type="component" value="Unassembled WGS sequence"/>
</dbReference>
<keyword evidence="1" id="KW-0805">Transcription regulation</keyword>
<dbReference type="Gene3D" id="1.10.10.60">
    <property type="entry name" value="Homeodomain-like"/>
    <property type="match status" value="1"/>
</dbReference>
<dbReference type="PANTHER" id="PTHR43280:SF31">
    <property type="entry name" value="TRANSCRIPTIONAL REGULATORY PROTEIN"/>
    <property type="match status" value="1"/>
</dbReference>
<sequence>MYLGLERPSPETLPSREAQPSSAAGDLVLLDALRPEHLACGNEFVFFRVPCSYLGITQDEMLHLTGLRVSGADGVAALVSKVLAVLIGEDGLWNSMNGKRLALNAVDLIALLVAELLAPYRSESTESGSEMLARIRSYIEENLMDPDLSPETIARAHHISVRYLHKLFQGDGTTVSTHVRQRRLAACRLDLGRLPNRRRSVAAVAQSWGFPSPSHFSRLFRQAYGESPSEWQVSASGQARNV</sequence>
<feature type="region of interest" description="Disordered" evidence="4">
    <location>
        <begin position="1"/>
        <end position="20"/>
    </location>
</feature>
<evidence type="ECO:0000256" key="4">
    <source>
        <dbReference type="SAM" id="MobiDB-lite"/>
    </source>
</evidence>
<evidence type="ECO:0000256" key="2">
    <source>
        <dbReference type="ARBA" id="ARBA00023125"/>
    </source>
</evidence>
<dbReference type="EMBL" id="BAAAUD010000013">
    <property type="protein sequence ID" value="GAA2930678.1"/>
    <property type="molecule type" value="Genomic_DNA"/>
</dbReference>
<organism evidence="6 7">
    <name type="scientific">Streptomyces enissocaesilis</name>
    <dbReference type="NCBI Taxonomy" id="332589"/>
    <lineage>
        <taxon>Bacteria</taxon>
        <taxon>Bacillati</taxon>
        <taxon>Actinomycetota</taxon>
        <taxon>Actinomycetes</taxon>
        <taxon>Kitasatosporales</taxon>
        <taxon>Streptomycetaceae</taxon>
        <taxon>Streptomyces</taxon>
        <taxon>Streptomyces rochei group</taxon>
    </lineage>
</organism>
<gene>
    <name evidence="6" type="ORF">GCM10010446_14280</name>
</gene>
<reference evidence="7" key="1">
    <citation type="journal article" date="2019" name="Int. J. Syst. Evol. Microbiol.">
        <title>The Global Catalogue of Microorganisms (GCM) 10K type strain sequencing project: providing services to taxonomists for standard genome sequencing and annotation.</title>
        <authorList>
            <consortium name="The Broad Institute Genomics Platform"/>
            <consortium name="The Broad Institute Genome Sequencing Center for Infectious Disease"/>
            <person name="Wu L."/>
            <person name="Ma J."/>
        </authorList>
    </citation>
    <scope>NUCLEOTIDE SEQUENCE [LARGE SCALE GENOMIC DNA]</scope>
    <source>
        <strain evidence="7">JCM 9088</strain>
    </source>
</reference>